<keyword evidence="2" id="KW-1185">Reference proteome</keyword>
<dbReference type="Gene3D" id="2.40.50.140">
    <property type="entry name" value="Nucleic acid-binding proteins"/>
    <property type="match status" value="1"/>
</dbReference>
<sequence length="123" mass="13816">MRGALFGDQVDGYKDAFVYNGVYEIANTPINACDPQWKLSPNDMDYQMTFGRQTIIQPMDAAATAVVPQYRTISQLSRFNSGDEKFDVIGVVIYMDEKARTVTTAQQKQLSVREIVIADHSVE</sequence>
<gene>
    <name evidence="1" type="ORF">RND81_14G037400</name>
</gene>
<dbReference type="AlphaFoldDB" id="A0AAW1GKT6"/>
<reference evidence="1" key="1">
    <citation type="submission" date="2024-03" db="EMBL/GenBank/DDBJ databases">
        <title>WGS assembly of Saponaria officinalis var. Norfolk2.</title>
        <authorList>
            <person name="Jenkins J."/>
            <person name="Shu S."/>
            <person name="Grimwood J."/>
            <person name="Barry K."/>
            <person name="Goodstein D."/>
            <person name="Schmutz J."/>
            <person name="Leebens-Mack J."/>
            <person name="Osbourn A."/>
        </authorList>
    </citation>
    <scope>NUCLEOTIDE SEQUENCE [LARGE SCALE GENOMIC DNA]</scope>
    <source>
        <strain evidence="1">JIC</strain>
    </source>
</reference>
<evidence type="ECO:0000313" key="2">
    <source>
        <dbReference type="Proteomes" id="UP001443914"/>
    </source>
</evidence>
<evidence type="ECO:0000313" key="1">
    <source>
        <dbReference type="EMBL" id="KAK9664379.1"/>
    </source>
</evidence>
<proteinExistence type="predicted"/>
<dbReference type="EMBL" id="JBDFQZ010000014">
    <property type="protein sequence ID" value="KAK9664379.1"/>
    <property type="molecule type" value="Genomic_DNA"/>
</dbReference>
<comment type="caution">
    <text evidence="1">The sequence shown here is derived from an EMBL/GenBank/DDBJ whole genome shotgun (WGS) entry which is preliminary data.</text>
</comment>
<dbReference type="InterPro" id="IPR012340">
    <property type="entry name" value="NA-bd_OB-fold"/>
</dbReference>
<dbReference type="Proteomes" id="UP001443914">
    <property type="component" value="Unassembled WGS sequence"/>
</dbReference>
<protein>
    <submittedName>
        <fullName evidence="1">Uncharacterized protein</fullName>
    </submittedName>
</protein>
<name>A0AAW1GKT6_SAPOF</name>
<accession>A0AAW1GKT6</accession>
<organism evidence="1 2">
    <name type="scientific">Saponaria officinalis</name>
    <name type="common">Common soapwort</name>
    <name type="synonym">Lychnis saponaria</name>
    <dbReference type="NCBI Taxonomy" id="3572"/>
    <lineage>
        <taxon>Eukaryota</taxon>
        <taxon>Viridiplantae</taxon>
        <taxon>Streptophyta</taxon>
        <taxon>Embryophyta</taxon>
        <taxon>Tracheophyta</taxon>
        <taxon>Spermatophyta</taxon>
        <taxon>Magnoliopsida</taxon>
        <taxon>eudicotyledons</taxon>
        <taxon>Gunneridae</taxon>
        <taxon>Pentapetalae</taxon>
        <taxon>Caryophyllales</taxon>
        <taxon>Caryophyllaceae</taxon>
        <taxon>Caryophylleae</taxon>
        <taxon>Saponaria</taxon>
    </lineage>
</organism>